<evidence type="ECO:0000256" key="15">
    <source>
        <dbReference type="ARBA" id="ARBA00023054"/>
    </source>
</evidence>
<dbReference type="InterPro" id="IPR015943">
    <property type="entry name" value="WD40/YVTN_repeat-like_dom_sf"/>
</dbReference>
<keyword evidence="10" id="KW-0547">Nucleotide-binding</keyword>
<keyword evidence="4" id="KW-0217">Developmental protein</keyword>
<name>A0A6A4T114_SCOMX</name>
<evidence type="ECO:0000256" key="5">
    <source>
        <dbReference type="ARBA" id="ARBA00022490"/>
    </source>
</evidence>
<dbReference type="InterPro" id="IPR027231">
    <property type="entry name" value="Semaphorin"/>
</dbReference>
<dbReference type="Gene3D" id="1.10.238.10">
    <property type="entry name" value="EF-hand"/>
    <property type="match status" value="1"/>
</dbReference>
<dbReference type="GO" id="GO:0005525">
    <property type="term" value="F:GTP binding"/>
    <property type="evidence" value="ECO:0007669"/>
    <property type="project" value="UniProtKB-KW"/>
</dbReference>
<organism evidence="25 26">
    <name type="scientific">Scophthalmus maximus</name>
    <name type="common">Turbot</name>
    <name type="synonym">Psetta maxima</name>
    <dbReference type="NCBI Taxonomy" id="52904"/>
    <lineage>
        <taxon>Eukaryota</taxon>
        <taxon>Metazoa</taxon>
        <taxon>Chordata</taxon>
        <taxon>Craniata</taxon>
        <taxon>Vertebrata</taxon>
        <taxon>Euteleostomi</taxon>
        <taxon>Actinopterygii</taxon>
        <taxon>Neopterygii</taxon>
        <taxon>Teleostei</taxon>
        <taxon>Neoteleostei</taxon>
        <taxon>Acanthomorphata</taxon>
        <taxon>Carangaria</taxon>
        <taxon>Pleuronectiformes</taxon>
        <taxon>Pleuronectoidei</taxon>
        <taxon>Scophthalmidae</taxon>
        <taxon>Scophthalmus</taxon>
    </lineage>
</organism>
<dbReference type="PROSITE" id="PS50222">
    <property type="entry name" value="EF_HAND_2"/>
    <property type="match status" value="1"/>
</dbReference>
<keyword evidence="16" id="KW-0342">GTP-binding</keyword>
<accession>A0A6A4T114</accession>
<dbReference type="Gene3D" id="2.130.10.10">
    <property type="entry name" value="YVTN repeat-like/Quinoprotein amine dehydrogenase"/>
    <property type="match status" value="1"/>
</dbReference>
<dbReference type="InterPro" id="IPR001627">
    <property type="entry name" value="Semap_dom"/>
</dbReference>
<dbReference type="GO" id="GO:0007411">
    <property type="term" value="P:axon guidance"/>
    <property type="evidence" value="ECO:0007669"/>
    <property type="project" value="TreeGrafter"/>
</dbReference>
<dbReference type="GO" id="GO:0071526">
    <property type="term" value="P:semaphorin-plexin signaling pathway"/>
    <property type="evidence" value="ECO:0007669"/>
    <property type="project" value="TreeGrafter"/>
</dbReference>
<dbReference type="CDD" id="cd00154">
    <property type="entry name" value="Rab"/>
    <property type="match status" value="1"/>
</dbReference>
<evidence type="ECO:0000256" key="10">
    <source>
        <dbReference type="ARBA" id="ARBA00022741"/>
    </source>
</evidence>
<dbReference type="InterPro" id="IPR005225">
    <property type="entry name" value="Small_GTP-bd"/>
</dbReference>
<protein>
    <submittedName>
        <fullName evidence="25">Uncharacterized protein</fullName>
    </submittedName>
</protein>
<feature type="domain" description="Sema" evidence="24">
    <location>
        <begin position="282"/>
        <end position="765"/>
    </location>
</feature>
<dbReference type="PANTHER" id="PTHR11036">
    <property type="entry name" value="SEMAPHORIN"/>
    <property type="match status" value="1"/>
</dbReference>
<dbReference type="SMART" id="SM00175">
    <property type="entry name" value="RAB"/>
    <property type="match status" value="1"/>
</dbReference>
<evidence type="ECO:0000259" key="24">
    <source>
        <dbReference type="PROSITE" id="PS51004"/>
    </source>
</evidence>
<evidence type="ECO:0000256" key="20">
    <source>
        <dbReference type="ARBA" id="ARBA00023319"/>
    </source>
</evidence>
<dbReference type="InterPro" id="IPR018247">
    <property type="entry name" value="EF_Hand_1_Ca_BS"/>
</dbReference>
<dbReference type="SUPFAM" id="SSF52540">
    <property type="entry name" value="P-loop containing nucleoside triphosphate hydrolases"/>
    <property type="match status" value="1"/>
</dbReference>
<dbReference type="PROSITE" id="PS51004">
    <property type="entry name" value="SEMA"/>
    <property type="match status" value="1"/>
</dbReference>
<evidence type="ECO:0000313" key="26">
    <source>
        <dbReference type="Proteomes" id="UP000438429"/>
    </source>
</evidence>
<comment type="similarity">
    <text evidence="3">Belongs to the semaphorin family.</text>
</comment>
<gene>
    <name evidence="25" type="ORF">F2P81_007024</name>
</gene>
<keyword evidence="18" id="KW-1015">Disulfide bond</keyword>
<evidence type="ECO:0000259" key="23">
    <source>
        <dbReference type="PROSITE" id="PS50222"/>
    </source>
</evidence>
<dbReference type="InterPro" id="IPR002048">
    <property type="entry name" value="EF_hand_dom"/>
</dbReference>
<dbReference type="InterPro" id="IPR016201">
    <property type="entry name" value="PSI"/>
</dbReference>
<feature type="domain" description="EF-hand" evidence="23">
    <location>
        <begin position="1099"/>
        <end position="1134"/>
    </location>
</feature>
<evidence type="ECO:0000256" key="21">
    <source>
        <dbReference type="PROSITE-ProRule" id="PRU00352"/>
    </source>
</evidence>
<dbReference type="SUPFAM" id="SSF101912">
    <property type="entry name" value="Sema domain"/>
    <property type="match status" value="1"/>
</dbReference>
<dbReference type="CDD" id="cd00051">
    <property type="entry name" value="EFh"/>
    <property type="match status" value="1"/>
</dbReference>
<dbReference type="PANTHER" id="PTHR11036:SF14">
    <property type="entry name" value="SEMAPHORIN-4B"/>
    <property type="match status" value="1"/>
</dbReference>
<evidence type="ECO:0000256" key="18">
    <source>
        <dbReference type="ARBA" id="ARBA00023157"/>
    </source>
</evidence>
<dbReference type="NCBIfam" id="TIGR00231">
    <property type="entry name" value="small_GTP"/>
    <property type="match status" value="1"/>
</dbReference>
<evidence type="ECO:0000256" key="19">
    <source>
        <dbReference type="ARBA" id="ARBA00023180"/>
    </source>
</evidence>
<dbReference type="GO" id="GO:0005886">
    <property type="term" value="C:plasma membrane"/>
    <property type="evidence" value="ECO:0007669"/>
    <property type="project" value="TreeGrafter"/>
</dbReference>
<comment type="caution">
    <text evidence="21">Lacks conserved residue(s) required for the propagation of feature annotation.</text>
</comment>
<evidence type="ECO:0000256" key="9">
    <source>
        <dbReference type="ARBA" id="ARBA00022729"/>
    </source>
</evidence>
<evidence type="ECO:0000256" key="22">
    <source>
        <dbReference type="SAM" id="Coils"/>
    </source>
</evidence>
<dbReference type="PROSITE" id="PS00018">
    <property type="entry name" value="EF_HAND_1"/>
    <property type="match status" value="1"/>
</dbReference>
<dbReference type="Gene3D" id="3.40.50.300">
    <property type="entry name" value="P-loop containing nucleotide triphosphate hydrolases"/>
    <property type="match status" value="1"/>
</dbReference>
<dbReference type="SMART" id="SM00174">
    <property type="entry name" value="RHO"/>
    <property type="match status" value="1"/>
</dbReference>
<keyword evidence="12" id="KW-0106">Calcium</keyword>
<keyword evidence="6" id="KW-0597">Phosphoprotein</keyword>
<dbReference type="SMART" id="SM00173">
    <property type="entry name" value="RAS"/>
    <property type="match status" value="1"/>
</dbReference>
<keyword evidence="19" id="KW-0325">Glycoprotein</keyword>
<dbReference type="InterPro" id="IPR011992">
    <property type="entry name" value="EF-hand-dom_pair"/>
</dbReference>
<keyword evidence="17" id="KW-0472">Membrane</keyword>
<keyword evidence="14" id="KW-1133">Transmembrane helix</keyword>
<sequence length="1745" mass="196590">MLFSHFPINIYCASTNLLTDAYDFIIFDGIVDCSPAYLSSDPLRLKLRIKVDVLDMGLPPVRTASALKPNAIFTITVSGTFFHLRSEGSFSVTAEWDTVHFGLDFGDRPRCATLHVISEQPLLPPHLGNHDTAVMQMYSIYLYITCMQGSRLRRLLPVIDRRMTLPQKSFVTLCLQYQSRDERCRAGGPELYTAITVGSHRAFRSSVSYSDASQLLDGLHALTSDLKADQNPAWPLHIRGKSRVSELQSLPLSISSLLLFMLERNQGESLELGRQRRPPGSRKSEIHRSFESNAKERTTRSFSVGGVNNFTSLLLSKEDDTLYVGAREILFALNLSDISAVKLQRNLTWKTPERKRDECSFKGKDLQTDCFNYIKILLRMNSTHLYVCGTYAFSPICAYINSADFSLVKSETGEIVAEDGRSRCPFNPEYKSTAIMADGELYAGTVSNFQGNEPIIYKSLSQGTALKTENSLNWLQDPAFVGSAYIQESLPKGNPVGNDDKIYFFFSEAGKEFDFFDNTIVSRIARVCKGDTGGERVLQKKWTTFLKAQLLCSLPDDGFPFNIIQDMFVLTPSPEDWKNTVFYGVFTSQWYKGASGSSAVCSFTMDQVEKAFNGRYREVNRETQQWYTYNHPVPDPRPGACITNAAREQGISSSLHMPDKVLNFVKDHFLMDSVVRSQPLLLKRNVRYTQIAVHRVLVAHKAYNVLFIGTDDGRLHKAINVNNKMHIIEEMVLFSSSQPVQHIELDTEKGRLYVSSFSELVEVPVANCTNYQSCGECILSRDPYCAWNGRQCLDVRRPSTRSVWQQDVDEADTSAICNKTVPSPRFAKPPPSRMSSCQVIIIPANTFKVLPCRLRSNLSERRWEFSESAGHFRYPSPEGGLVVVAQADRQETYECWSVEEGFRQLLANYCVRGEAKQESTTLTGRSRTPQISQEEFIILPGKARSPQMDTKTYWNELIVVCALLVFSLVVFSLFVIYRNRNHMKSMLKEGECANMQQKMPRIAGKPAENLPLNGNTVTASASDHKGYQTLNDNYICSTPPHECSSPDNSKSFSESEKRPLNLKESHRTFILAHEPHRSVHEGSSVNFVFVLRVNSSMSMDRPSLRRLFSACDVNKTGKIEYGDFAVVCRELSVPEAEVRTLFDEFDADERGYIDYSKFSCRFRQVSDTLDGGARGAGPSGSWEELVGRMDAECLLSESLREQLADLYQAIHSCANTTLLQEFEKTIHALISQSLDNRLECEQLETSLKRAEEMNSSQLAELEDDIQQQLVRAEERVRDEERKKMEGVMAAMHRKHENEVADLQATADSLLKHQEDSEFIQSREEVVRLNRQISSLSQENEQLRASLLQAQTNVAVLHSELDKLKNMYADQRAQHEREKDDLKMMVMEYQSYSSQIQTLQEMNKNLYDSNDGLRSALASEVVTAKRRLSSQNEIPARKLKPVRQSTLNYSSSGEDPSKVVYSHVATWANKYLDSGVALPMDTADSSGSDYDSDDSRASVETISEIKSEAAVSVTPSRATSITSSLRRRLSAFSTKPFDTNIEETSEPAPMYRLVLAGDAGAGKSSFMLRLTLNEFRGDIQTTLGVDFQIKRMLVDGEKTNLQIWDTAGQERFRSIARSYFRKAHGVLLLYDVTSESSFLNIRAWVDQIQDSTEEKIPMCVIGNKVDLREQLAEGRCVSSLHGEKLAKAYGALFCETSAKEGTNVVEAVLHLAREVKKNVKLRRQSDSEVKLSESNAKKTLNSCCGL</sequence>
<dbReference type="InterPro" id="IPR036352">
    <property type="entry name" value="Semap_dom_sf"/>
</dbReference>
<reference evidence="25 26" key="1">
    <citation type="submission" date="2019-06" db="EMBL/GenBank/DDBJ databases">
        <title>Draft genomes of female and male turbot (Scophthalmus maximus).</title>
        <authorList>
            <person name="Xu H."/>
            <person name="Xu X.-W."/>
            <person name="Shao C."/>
            <person name="Chen S."/>
        </authorList>
    </citation>
    <scope>NUCLEOTIDE SEQUENCE [LARGE SCALE GENOMIC DNA]</scope>
    <source>
        <strain evidence="25">Ysfricsl-2016a</strain>
        <tissue evidence="25">Blood</tissue>
    </source>
</reference>
<dbReference type="Pfam" id="PF00071">
    <property type="entry name" value="Ras"/>
    <property type="match status" value="1"/>
</dbReference>
<evidence type="ECO:0000256" key="13">
    <source>
        <dbReference type="ARBA" id="ARBA00022902"/>
    </source>
</evidence>
<dbReference type="GO" id="GO:0030215">
    <property type="term" value="F:semaphorin receptor binding"/>
    <property type="evidence" value="ECO:0007669"/>
    <property type="project" value="InterPro"/>
</dbReference>
<dbReference type="InterPro" id="IPR001806">
    <property type="entry name" value="Small_GTPase"/>
</dbReference>
<dbReference type="SMART" id="SM00423">
    <property type="entry name" value="PSI"/>
    <property type="match status" value="1"/>
</dbReference>
<evidence type="ECO:0000256" key="8">
    <source>
        <dbReference type="ARBA" id="ARBA00022723"/>
    </source>
</evidence>
<evidence type="ECO:0000256" key="12">
    <source>
        <dbReference type="ARBA" id="ARBA00022837"/>
    </source>
</evidence>
<dbReference type="Pfam" id="PF01403">
    <property type="entry name" value="Sema"/>
    <property type="match status" value="1"/>
</dbReference>
<keyword evidence="9" id="KW-0732">Signal</keyword>
<dbReference type="PROSITE" id="PS51420">
    <property type="entry name" value="RHO"/>
    <property type="match status" value="1"/>
</dbReference>
<evidence type="ECO:0000256" key="6">
    <source>
        <dbReference type="ARBA" id="ARBA00022553"/>
    </source>
</evidence>
<evidence type="ECO:0000256" key="14">
    <source>
        <dbReference type="ARBA" id="ARBA00022989"/>
    </source>
</evidence>
<dbReference type="GO" id="GO:0030335">
    <property type="term" value="P:positive regulation of cell migration"/>
    <property type="evidence" value="ECO:0007669"/>
    <property type="project" value="TreeGrafter"/>
</dbReference>
<feature type="coiled-coil region" evidence="22">
    <location>
        <begin position="1240"/>
        <end position="1380"/>
    </location>
</feature>
<dbReference type="FunFam" id="2.130.10.10:FF:000033">
    <property type="entry name" value="Semaphorin 4B"/>
    <property type="match status" value="1"/>
</dbReference>
<dbReference type="PROSITE" id="PS51421">
    <property type="entry name" value="RAS"/>
    <property type="match status" value="1"/>
</dbReference>
<dbReference type="SMART" id="SM00176">
    <property type="entry name" value="RAN"/>
    <property type="match status" value="1"/>
</dbReference>
<dbReference type="SMART" id="SM00630">
    <property type="entry name" value="Sema"/>
    <property type="match status" value="1"/>
</dbReference>
<evidence type="ECO:0000256" key="4">
    <source>
        <dbReference type="ARBA" id="ARBA00022473"/>
    </source>
</evidence>
<dbReference type="GO" id="GO:0005737">
    <property type="term" value="C:cytoplasm"/>
    <property type="evidence" value="ECO:0007669"/>
    <property type="project" value="UniProtKB-SubCell"/>
</dbReference>
<evidence type="ECO:0000256" key="3">
    <source>
        <dbReference type="ARBA" id="ARBA00009492"/>
    </source>
</evidence>
<keyword evidence="20" id="KW-0393">Immunoglobulin domain</keyword>
<dbReference type="InterPro" id="IPR002165">
    <property type="entry name" value="Plexin_repeat"/>
</dbReference>
<dbReference type="EMBL" id="VEVO01000006">
    <property type="protein sequence ID" value="KAF0041126.1"/>
    <property type="molecule type" value="Genomic_DNA"/>
</dbReference>
<dbReference type="FunFam" id="3.40.50.300:FF:001348">
    <property type="entry name" value="Ras and EF-hand domain-containing protein"/>
    <property type="match status" value="1"/>
</dbReference>
<comment type="caution">
    <text evidence="25">The sequence shown here is derived from an EMBL/GenBank/DDBJ whole genome shotgun (WGS) entry which is preliminary data.</text>
</comment>
<evidence type="ECO:0000313" key="25">
    <source>
        <dbReference type="EMBL" id="KAF0041126.1"/>
    </source>
</evidence>
<dbReference type="Pfam" id="PF01437">
    <property type="entry name" value="PSI"/>
    <property type="match status" value="1"/>
</dbReference>
<keyword evidence="13" id="KW-0524">Neurogenesis</keyword>
<proteinExistence type="inferred from homology"/>
<evidence type="ECO:0000256" key="17">
    <source>
        <dbReference type="ARBA" id="ARBA00023136"/>
    </source>
</evidence>
<dbReference type="GO" id="GO:0005509">
    <property type="term" value="F:calcium ion binding"/>
    <property type="evidence" value="ECO:0007669"/>
    <property type="project" value="InterPro"/>
</dbReference>
<keyword evidence="11" id="KW-0221">Differentiation</keyword>
<dbReference type="SUPFAM" id="SSF103575">
    <property type="entry name" value="Plexin repeat"/>
    <property type="match status" value="1"/>
</dbReference>
<dbReference type="GO" id="GO:0003924">
    <property type="term" value="F:GTPase activity"/>
    <property type="evidence" value="ECO:0007669"/>
    <property type="project" value="InterPro"/>
</dbReference>
<keyword evidence="8" id="KW-0479">Metal-binding</keyword>
<comment type="subcellular location">
    <subcellularLocation>
        <location evidence="2">Cytoplasm</location>
    </subcellularLocation>
    <subcellularLocation>
        <location evidence="1">Membrane</location>
        <topology evidence="1">Single-pass type I membrane protein</topology>
    </subcellularLocation>
</comment>
<evidence type="ECO:0000256" key="1">
    <source>
        <dbReference type="ARBA" id="ARBA00004479"/>
    </source>
</evidence>
<dbReference type="SMART" id="SM00054">
    <property type="entry name" value="EFh"/>
    <property type="match status" value="2"/>
</dbReference>
<evidence type="ECO:0000256" key="7">
    <source>
        <dbReference type="ARBA" id="ARBA00022692"/>
    </source>
</evidence>
<dbReference type="PRINTS" id="PR00449">
    <property type="entry name" value="RASTRNSFRMNG"/>
</dbReference>
<dbReference type="SUPFAM" id="SSF47473">
    <property type="entry name" value="EF-hand"/>
    <property type="match status" value="1"/>
</dbReference>
<dbReference type="InterPro" id="IPR027417">
    <property type="entry name" value="P-loop_NTPase"/>
</dbReference>
<evidence type="ECO:0000256" key="16">
    <source>
        <dbReference type="ARBA" id="ARBA00023134"/>
    </source>
</evidence>
<dbReference type="PROSITE" id="PS51419">
    <property type="entry name" value="RAB"/>
    <property type="match status" value="1"/>
</dbReference>
<keyword evidence="5" id="KW-0963">Cytoplasm</keyword>
<dbReference type="Proteomes" id="UP000438429">
    <property type="component" value="Unassembled WGS sequence"/>
</dbReference>
<dbReference type="Gene3D" id="3.30.1680.10">
    <property type="entry name" value="ligand-binding face of the semaphorins, domain 2"/>
    <property type="match status" value="1"/>
</dbReference>
<keyword evidence="15 22" id="KW-0175">Coiled coil</keyword>
<dbReference type="GO" id="GO:0001755">
    <property type="term" value="P:neural crest cell migration"/>
    <property type="evidence" value="ECO:0007669"/>
    <property type="project" value="TreeGrafter"/>
</dbReference>
<dbReference type="GO" id="GO:0045499">
    <property type="term" value="F:chemorepellent activity"/>
    <property type="evidence" value="ECO:0007669"/>
    <property type="project" value="TreeGrafter"/>
</dbReference>
<keyword evidence="7" id="KW-0812">Transmembrane</keyword>
<evidence type="ECO:0000256" key="11">
    <source>
        <dbReference type="ARBA" id="ARBA00022782"/>
    </source>
</evidence>
<evidence type="ECO:0000256" key="2">
    <source>
        <dbReference type="ARBA" id="ARBA00004496"/>
    </source>
</evidence>
<dbReference type="Pfam" id="PF13499">
    <property type="entry name" value="EF-hand_7"/>
    <property type="match status" value="1"/>
</dbReference>